<feature type="transmembrane region" description="Helical" evidence="1">
    <location>
        <begin position="164"/>
        <end position="180"/>
    </location>
</feature>
<keyword evidence="3" id="KW-1185">Reference proteome</keyword>
<feature type="transmembrane region" description="Helical" evidence="1">
    <location>
        <begin position="114"/>
        <end position="133"/>
    </location>
</feature>
<dbReference type="KEGG" id="bsan:CHH28_05790"/>
<dbReference type="Proteomes" id="UP000202440">
    <property type="component" value="Chromosome"/>
</dbReference>
<gene>
    <name evidence="2" type="ORF">CHH28_05790</name>
</gene>
<evidence type="ECO:0000313" key="2">
    <source>
        <dbReference type="EMBL" id="ASP38225.1"/>
    </source>
</evidence>
<dbReference type="RefSeq" id="WP_094059424.1">
    <property type="nucleotide sequence ID" value="NZ_CP022530.1"/>
</dbReference>
<reference evidence="2 3" key="1">
    <citation type="submission" date="2017-07" db="EMBL/GenBank/DDBJ databases">
        <title>Annotated genome sequence of Bacterioplanes sanyensis isolated from Red Sea.</title>
        <authorList>
            <person name="Rehman Z.U."/>
        </authorList>
    </citation>
    <scope>NUCLEOTIDE SEQUENCE [LARGE SCALE GENOMIC DNA]</scope>
    <source>
        <strain evidence="2 3">NV9</strain>
    </source>
</reference>
<name>A0A222FGP0_9GAMM</name>
<keyword evidence="1" id="KW-0812">Transmembrane</keyword>
<feature type="transmembrane region" description="Helical" evidence="1">
    <location>
        <begin position="64"/>
        <end position="82"/>
    </location>
</feature>
<keyword evidence="1" id="KW-0472">Membrane</keyword>
<dbReference type="EMBL" id="CP022530">
    <property type="protein sequence ID" value="ASP38225.1"/>
    <property type="molecule type" value="Genomic_DNA"/>
</dbReference>
<dbReference type="AlphaFoldDB" id="A0A222FGP0"/>
<keyword evidence="1" id="KW-1133">Transmembrane helix</keyword>
<accession>A0A222FGP0</accession>
<protein>
    <submittedName>
        <fullName evidence="2">Uncharacterized protein</fullName>
    </submittedName>
</protein>
<sequence>MWVLGSVLAAICALVMAWVTRPRGNWSGGDAGRFCVAVILLPASMLNGMAAGSDSAELNHATQLLLQLTLYAGLPLLAAIVAAEQFGHFFSRLIWGRALLAICAVFALTRSGPYLHYWLFLVLAVALVGLLWGAWQRRSACWLATPIWCGLLIGYWQFNIVSHSALWFWLAGSLLLLTLVRRAPETAEGQP</sequence>
<evidence type="ECO:0000313" key="3">
    <source>
        <dbReference type="Proteomes" id="UP000202440"/>
    </source>
</evidence>
<organism evidence="2 3">
    <name type="scientific">Bacterioplanes sanyensis</name>
    <dbReference type="NCBI Taxonomy" id="1249553"/>
    <lineage>
        <taxon>Bacteria</taxon>
        <taxon>Pseudomonadati</taxon>
        <taxon>Pseudomonadota</taxon>
        <taxon>Gammaproteobacteria</taxon>
        <taxon>Oceanospirillales</taxon>
        <taxon>Oceanospirillaceae</taxon>
        <taxon>Bacterioplanes</taxon>
    </lineage>
</organism>
<proteinExistence type="predicted"/>
<feature type="transmembrane region" description="Helical" evidence="1">
    <location>
        <begin position="89"/>
        <end position="108"/>
    </location>
</feature>
<evidence type="ECO:0000256" key="1">
    <source>
        <dbReference type="SAM" id="Phobius"/>
    </source>
</evidence>